<gene>
    <name evidence="1" type="ORF">PBS003_LOCUS2116</name>
</gene>
<accession>A0AAU9KPL7</accession>
<reference evidence="1" key="1">
    <citation type="submission" date="2021-11" db="EMBL/GenBank/DDBJ databases">
        <authorList>
            <person name="Islam A."/>
            <person name="Islam S."/>
            <person name="Flora M.S."/>
            <person name="Rahman M."/>
            <person name="Ziaur R.M."/>
            <person name="Epstein J.H."/>
            <person name="Hassan M."/>
            <person name="Klassen M."/>
            <person name="Woodard K."/>
            <person name="Webb A."/>
            <person name="Webby R.J."/>
            <person name="El Zowalaty M.E."/>
        </authorList>
    </citation>
    <scope>NUCLEOTIDE SEQUENCE</scope>
    <source>
        <strain evidence="1">Pbs3</strain>
    </source>
</reference>
<dbReference type="SUPFAM" id="SSF56219">
    <property type="entry name" value="DNase I-like"/>
    <property type="match status" value="1"/>
</dbReference>
<proteinExistence type="predicted"/>
<dbReference type="InterPro" id="IPR036691">
    <property type="entry name" value="Endo/exonu/phosph_ase_sf"/>
</dbReference>
<evidence type="ECO:0000313" key="2">
    <source>
        <dbReference type="Proteomes" id="UP001160483"/>
    </source>
</evidence>
<name>A0AAU9KPL7_9STRA</name>
<comment type="caution">
    <text evidence="1">The sequence shown here is derived from an EMBL/GenBank/DDBJ whole genome shotgun (WGS) entry which is preliminary data.</text>
</comment>
<evidence type="ECO:0000313" key="1">
    <source>
        <dbReference type="EMBL" id="CAH0475295.1"/>
    </source>
</evidence>
<dbReference type="Proteomes" id="UP001160483">
    <property type="component" value="Unassembled WGS sequence"/>
</dbReference>
<dbReference type="AlphaFoldDB" id="A0AAU9KPL7"/>
<protein>
    <recommendedName>
        <fullName evidence="3">Endonuclease/exonuclease/phosphatase domain-containing protein</fullName>
    </recommendedName>
</protein>
<dbReference type="Gene3D" id="3.60.10.10">
    <property type="entry name" value="Endonuclease/exonuclease/phosphatase"/>
    <property type="match status" value="1"/>
</dbReference>
<dbReference type="EMBL" id="CAKKTJ010000123">
    <property type="protein sequence ID" value="CAH0475295.1"/>
    <property type="molecule type" value="Genomic_DNA"/>
</dbReference>
<sequence>MLFRQTNITFLQQTLGHNAFGRTPLRLLSRDAMVLALFSLPLRLFKTSATSRLMSAPSRSSTDELSERSEYFRTLPTEFLDTVPDRAVRHLVVGDFNVTLDSYLDQKVPSLHHLGSGREDLCAWMDTLDLMDSWRHMHPDTRDFTSPTRKNRLDCCLLTADFVQDHLVDVCHVRDRQWHTEDHIPVEFRLQARP</sequence>
<evidence type="ECO:0008006" key="3">
    <source>
        <dbReference type="Google" id="ProtNLM"/>
    </source>
</evidence>
<organism evidence="1 2">
    <name type="scientific">Peronospora belbahrii</name>
    <dbReference type="NCBI Taxonomy" id="622444"/>
    <lineage>
        <taxon>Eukaryota</taxon>
        <taxon>Sar</taxon>
        <taxon>Stramenopiles</taxon>
        <taxon>Oomycota</taxon>
        <taxon>Peronosporomycetes</taxon>
        <taxon>Peronosporales</taxon>
        <taxon>Peronosporaceae</taxon>
        <taxon>Peronospora</taxon>
    </lineage>
</organism>